<comment type="caution">
    <text evidence="1">The sequence shown here is derived from an EMBL/GenBank/DDBJ whole genome shotgun (WGS) entry which is preliminary data.</text>
</comment>
<keyword evidence="2" id="KW-1185">Reference proteome</keyword>
<name>A0A4C1T3U1_EUMVA</name>
<evidence type="ECO:0000313" key="1">
    <source>
        <dbReference type="EMBL" id="GBP08845.1"/>
    </source>
</evidence>
<reference evidence="1 2" key="1">
    <citation type="journal article" date="2019" name="Commun. Biol.">
        <title>The bagworm genome reveals a unique fibroin gene that provides high tensile strength.</title>
        <authorList>
            <person name="Kono N."/>
            <person name="Nakamura H."/>
            <person name="Ohtoshi R."/>
            <person name="Tomita M."/>
            <person name="Numata K."/>
            <person name="Arakawa K."/>
        </authorList>
    </citation>
    <scope>NUCLEOTIDE SEQUENCE [LARGE SCALE GENOMIC DNA]</scope>
</reference>
<dbReference type="EMBL" id="BGZK01004416">
    <property type="protein sequence ID" value="GBP08845.1"/>
    <property type="molecule type" value="Genomic_DNA"/>
</dbReference>
<dbReference type="Proteomes" id="UP000299102">
    <property type="component" value="Unassembled WGS sequence"/>
</dbReference>
<sequence>MDTRDSGGVISMLPASWEGIRYLDGRV</sequence>
<evidence type="ECO:0000313" key="2">
    <source>
        <dbReference type="Proteomes" id="UP000299102"/>
    </source>
</evidence>
<protein>
    <submittedName>
        <fullName evidence="1">Uncharacterized protein</fullName>
    </submittedName>
</protein>
<feature type="non-terminal residue" evidence="1">
    <location>
        <position position="27"/>
    </location>
</feature>
<gene>
    <name evidence="1" type="ORF">EVAR_101576_1</name>
</gene>
<accession>A0A4C1T3U1</accession>
<organism evidence="1 2">
    <name type="scientific">Eumeta variegata</name>
    <name type="common">Bagworm moth</name>
    <name type="synonym">Eumeta japonica</name>
    <dbReference type="NCBI Taxonomy" id="151549"/>
    <lineage>
        <taxon>Eukaryota</taxon>
        <taxon>Metazoa</taxon>
        <taxon>Ecdysozoa</taxon>
        <taxon>Arthropoda</taxon>
        <taxon>Hexapoda</taxon>
        <taxon>Insecta</taxon>
        <taxon>Pterygota</taxon>
        <taxon>Neoptera</taxon>
        <taxon>Endopterygota</taxon>
        <taxon>Lepidoptera</taxon>
        <taxon>Glossata</taxon>
        <taxon>Ditrysia</taxon>
        <taxon>Tineoidea</taxon>
        <taxon>Psychidae</taxon>
        <taxon>Oiketicinae</taxon>
        <taxon>Eumeta</taxon>
    </lineage>
</organism>
<proteinExistence type="predicted"/>
<dbReference type="AlphaFoldDB" id="A0A4C1T3U1"/>